<sequence>MPLHRIEQLTLGVPDVAAATVFYEDFGLRRSHTPSAPSGDRGVVFSTTDGGDQLRLVHSSRRRLLEATFAADDPGDVARIMRRLQHLSFPVHVSATGSGNQAECVAVEPATGVRVRVVVRPRLIQPSMPAPVYNSRGRTPRTAQRADGLLRRERVRPRRLGHFVLGTTDFETTHQFFTDGMEFKVSDIVKNAGVFLRCSTDHHNLLVQRAPVPFLHHTSWQVDDVDEIGRGAMNMLETDPGRHVWGLGRHYAGSNFFWYLKDPAGNFAEYHSDMDCIPEDALWTPEELEGARGLFQWGPPPPPSFIHPEDLASMMIDSHP</sequence>
<keyword evidence="3" id="KW-1185">Reference proteome</keyword>
<evidence type="ECO:0000313" key="3">
    <source>
        <dbReference type="Proteomes" id="UP001552527"/>
    </source>
</evidence>
<proteinExistence type="predicted"/>
<dbReference type="InterPro" id="IPR029068">
    <property type="entry name" value="Glyas_Bleomycin-R_OHBP_Dase"/>
</dbReference>
<name>A0ABV3JMV2_9ACTN</name>
<dbReference type="EMBL" id="JBFATE010000016">
    <property type="protein sequence ID" value="MEV5249488.1"/>
    <property type="molecule type" value="Genomic_DNA"/>
</dbReference>
<dbReference type="InterPro" id="IPR004360">
    <property type="entry name" value="Glyas_Fos-R_dOase_dom"/>
</dbReference>
<dbReference type="RefSeq" id="WP_364026600.1">
    <property type="nucleotide sequence ID" value="NZ_JBFATD010000016.1"/>
</dbReference>
<evidence type="ECO:0000313" key="2">
    <source>
        <dbReference type="EMBL" id="MEV5249488.1"/>
    </source>
</evidence>
<dbReference type="Proteomes" id="UP001552527">
    <property type="component" value="Unassembled WGS sequence"/>
</dbReference>
<reference evidence="2 3" key="1">
    <citation type="submission" date="2024-06" db="EMBL/GenBank/DDBJ databases">
        <title>The Natural Products Discovery Center: Release of the First 8490 Sequenced Strains for Exploring Actinobacteria Biosynthetic Diversity.</title>
        <authorList>
            <person name="Kalkreuter E."/>
            <person name="Kautsar S.A."/>
            <person name="Yang D."/>
            <person name="Bader C.D."/>
            <person name="Teijaro C.N."/>
            <person name="Fluegel L."/>
            <person name="Davis C.M."/>
            <person name="Simpson J.R."/>
            <person name="Lauterbach L."/>
            <person name="Steele A.D."/>
            <person name="Gui C."/>
            <person name="Meng S."/>
            <person name="Li G."/>
            <person name="Viehrig K."/>
            <person name="Ye F."/>
            <person name="Su P."/>
            <person name="Kiefer A.F."/>
            <person name="Nichols A."/>
            <person name="Cepeda A.J."/>
            <person name="Yan W."/>
            <person name="Fan B."/>
            <person name="Jiang Y."/>
            <person name="Adhikari A."/>
            <person name="Zheng C.-J."/>
            <person name="Schuster L."/>
            <person name="Cowan T.M."/>
            <person name="Smanski M.J."/>
            <person name="Chevrette M.G."/>
            <person name="De Carvalho L.P.S."/>
            <person name="Shen B."/>
        </authorList>
    </citation>
    <scope>NUCLEOTIDE SEQUENCE [LARGE SCALE GENOMIC DNA]</scope>
    <source>
        <strain evidence="2 3">NPDC052768</strain>
    </source>
</reference>
<organism evidence="2 3">
    <name type="scientific">Streptomyces werraensis</name>
    <dbReference type="NCBI Taxonomy" id="68284"/>
    <lineage>
        <taxon>Bacteria</taxon>
        <taxon>Bacillati</taxon>
        <taxon>Actinomycetota</taxon>
        <taxon>Actinomycetes</taxon>
        <taxon>Kitasatosporales</taxon>
        <taxon>Streptomycetaceae</taxon>
        <taxon>Streptomyces</taxon>
    </lineage>
</organism>
<dbReference type="Pfam" id="PF00903">
    <property type="entry name" value="Glyoxalase"/>
    <property type="match status" value="1"/>
</dbReference>
<dbReference type="InterPro" id="IPR037523">
    <property type="entry name" value="VOC_core"/>
</dbReference>
<comment type="caution">
    <text evidence="2">The sequence shown here is derived from an EMBL/GenBank/DDBJ whole genome shotgun (WGS) entry which is preliminary data.</text>
</comment>
<evidence type="ECO:0000259" key="1">
    <source>
        <dbReference type="PROSITE" id="PS51819"/>
    </source>
</evidence>
<dbReference type="PROSITE" id="PS51819">
    <property type="entry name" value="VOC"/>
    <property type="match status" value="1"/>
</dbReference>
<accession>A0ABV3JMV2</accession>
<dbReference type="Gene3D" id="3.10.180.10">
    <property type="entry name" value="2,3-Dihydroxybiphenyl 1,2-Dioxygenase, domain 1"/>
    <property type="match status" value="2"/>
</dbReference>
<dbReference type="SUPFAM" id="SSF54593">
    <property type="entry name" value="Glyoxalase/Bleomycin resistance protein/Dihydroxybiphenyl dioxygenase"/>
    <property type="match status" value="2"/>
</dbReference>
<gene>
    <name evidence="2" type="ORF">AB0K95_30105</name>
</gene>
<feature type="domain" description="VOC" evidence="1">
    <location>
        <begin position="159"/>
        <end position="273"/>
    </location>
</feature>
<protein>
    <submittedName>
        <fullName evidence="2">VOC family protein</fullName>
    </submittedName>
</protein>